<dbReference type="GO" id="GO:0004170">
    <property type="term" value="F:dUTP diphosphatase activity"/>
    <property type="evidence" value="ECO:0007669"/>
    <property type="project" value="UniProtKB-EC"/>
</dbReference>
<dbReference type="InterPro" id="IPR008181">
    <property type="entry name" value="dUTPase"/>
</dbReference>
<evidence type="ECO:0000256" key="2">
    <source>
        <dbReference type="ARBA" id="ARBA00012379"/>
    </source>
</evidence>
<comment type="caution">
    <text evidence="6">The sequence shown here is derived from an EMBL/GenBank/DDBJ whole genome shotgun (WGS) entry which is preliminary data.</text>
</comment>
<evidence type="ECO:0000259" key="5">
    <source>
        <dbReference type="Pfam" id="PF00692"/>
    </source>
</evidence>
<dbReference type="GO" id="GO:0046081">
    <property type="term" value="P:dUTP catabolic process"/>
    <property type="evidence" value="ECO:0007669"/>
    <property type="project" value="InterPro"/>
</dbReference>
<dbReference type="PANTHER" id="PTHR11241:SF0">
    <property type="entry name" value="DEOXYURIDINE 5'-TRIPHOSPHATE NUCLEOTIDOHYDROLASE"/>
    <property type="match status" value="1"/>
</dbReference>
<comment type="similarity">
    <text evidence="1">Belongs to the dUTPase family.</text>
</comment>
<gene>
    <name evidence="6" type="ORF">OBE_10674</name>
</gene>
<dbReference type="SUPFAM" id="SSF51283">
    <property type="entry name" value="dUTPase-like"/>
    <property type="match status" value="1"/>
</dbReference>
<evidence type="ECO:0000256" key="4">
    <source>
        <dbReference type="ARBA" id="ARBA00023080"/>
    </source>
</evidence>
<dbReference type="Pfam" id="PF00692">
    <property type="entry name" value="dUTPase"/>
    <property type="match status" value="1"/>
</dbReference>
<accession>K1STH3</accession>
<proteinExistence type="inferred from homology"/>
<dbReference type="GO" id="GO:0000287">
    <property type="term" value="F:magnesium ion binding"/>
    <property type="evidence" value="ECO:0007669"/>
    <property type="project" value="InterPro"/>
</dbReference>
<dbReference type="InterPro" id="IPR036157">
    <property type="entry name" value="dUTPase-like_sf"/>
</dbReference>
<evidence type="ECO:0000256" key="3">
    <source>
        <dbReference type="ARBA" id="ARBA00022801"/>
    </source>
</evidence>
<dbReference type="Gene3D" id="2.70.40.10">
    <property type="match status" value="1"/>
</dbReference>
<name>K1STH3_9ZZZZ</name>
<evidence type="ECO:0000256" key="1">
    <source>
        <dbReference type="ARBA" id="ARBA00006581"/>
    </source>
</evidence>
<dbReference type="InterPro" id="IPR029054">
    <property type="entry name" value="dUTPase-like"/>
</dbReference>
<evidence type="ECO:0000313" key="6">
    <source>
        <dbReference type="EMBL" id="EKC57170.1"/>
    </source>
</evidence>
<keyword evidence="4" id="KW-0546">Nucleotide metabolism</keyword>
<dbReference type="EC" id="3.6.1.23" evidence="2"/>
<dbReference type="AlphaFoldDB" id="K1STH3"/>
<dbReference type="CDD" id="cd07557">
    <property type="entry name" value="trimeric_dUTPase"/>
    <property type="match status" value="1"/>
</dbReference>
<dbReference type="PANTHER" id="PTHR11241">
    <property type="entry name" value="DEOXYURIDINE 5'-TRIPHOSPHATE NUCLEOTIDOHYDROLASE"/>
    <property type="match status" value="1"/>
</dbReference>
<organism evidence="6">
    <name type="scientific">human gut metagenome</name>
    <dbReference type="NCBI Taxonomy" id="408170"/>
    <lineage>
        <taxon>unclassified sequences</taxon>
        <taxon>metagenomes</taxon>
        <taxon>organismal metagenomes</taxon>
    </lineage>
</organism>
<sequence>MSMRKFEKISFEQFKKDVCSDEDLYNEYSLPKRGTKYSAGYDFFALQPFTLKPGETIKVPTGVKVTMNEDEMLMIVVRSSQGFKYNVRLCNQVGIIESDYYNNETNEGHLFIRLQNHGDKDYIVKKGDAICQAIFTKFLTVDNEEKITTERIGGFGSTNGR</sequence>
<reference evidence="6" key="1">
    <citation type="journal article" date="2013" name="Environ. Microbiol.">
        <title>Microbiota from the distal guts of lean and obese adolescents exhibit partial functional redundancy besides clear differences in community structure.</title>
        <authorList>
            <person name="Ferrer M."/>
            <person name="Ruiz A."/>
            <person name="Lanza F."/>
            <person name="Haange S.B."/>
            <person name="Oberbach A."/>
            <person name="Till H."/>
            <person name="Bargiela R."/>
            <person name="Campoy C."/>
            <person name="Segura M.T."/>
            <person name="Richter M."/>
            <person name="von Bergen M."/>
            <person name="Seifert J."/>
            <person name="Suarez A."/>
        </authorList>
    </citation>
    <scope>NUCLEOTIDE SEQUENCE</scope>
</reference>
<dbReference type="GO" id="GO:0006226">
    <property type="term" value="P:dUMP biosynthetic process"/>
    <property type="evidence" value="ECO:0007669"/>
    <property type="project" value="InterPro"/>
</dbReference>
<protein>
    <recommendedName>
        <fullName evidence="2">dUTP diphosphatase</fullName>
        <ecNumber evidence="2">3.6.1.23</ecNumber>
    </recommendedName>
</protein>
<keyword evidence="3" id="KW-0378">Hydrolase</keyword>
<feature type="domain" description="dUTPase-like" evidence="5">
    <location>
        <begin position="28"/>
        <end position="158"/>
    </location>
</feature>
<dbReference type="InterPro" id="IPR033704">
    <property type="entry name" value="dUTPase_trimeric"/>
</dbReference>
<dbReference type="EMBL" id="AJWZ01007343">
    <property type="protein sequence ID" value="EKC57170.1"/>
    <property type="molecule type" value="Genomic_DNA"/>
</dbReference>